<dbReference type="AlphaFoldDB" id="B1WQ97"/>
<dbReference type="KEGG" id="cyt:cce_0668"/>
<dbReference type="Proteomes" id="UP000001203">
    <property type="component" value="Chromosome circular"/>
</dbReference>
<gene>
    <name evidence="2" type="ordered locus">cce_0668</name>
</gene>
<keyword evidence="3" id="KW-1185">Reference proteome</keyword>
<keyword evidence="1" id="KW-1133">Transmembrane helix</keyword>
<protein>
    <submittedName>
        <fullName evidence="2">Uncharacterized protein</fullName>
    </submittedName>
</protein>
<evidence type="ECO:0000313" key="3">
    <source>
        <dbReference type="Proteomes" id="UP000001203"/>
    </source>
</evidence>
<feature type="transmembrane region" description="Helical" evidence="1">
    <location>
        <begin position="12"/>
        <end position="35"/>
    </location>
</feature>
<reference evidence="2 3" key="1">
    <citation type="journal article" date="2008" name="Proc. Natl. Acad. Sci. U.S.A.">
        <title>The genome of Cyanothece 51142, a unicellular diazotrophic cyanobacterium important in the marine nitrogen cycle.</title>
        <authorList>
            <person name="Welsh E.A."/>
            <person name="Liberton M."/>
            <person name="Stoeckel J."/>
            <person name="Loh T."/>
            <person name="Elvitigala T."/>
            <person name="Wang C."/>
            <person name="Wollam A."/>
            <person name="Fulton R.S."/>
            <person name="Clifton S.W."/>
            <person name="Jacobs J.M."/>
            <person name="Aurora R."/>
            <person name="Ghosh B.K."/>
            <person name="Sherman L.A."/>
            <person name="Smith R.D."/>
            <person name="Wilson R.K."/>
            <person name="Pakrasi H.B."/>
        </authorList>
    </citation>
    <scope>NUCLEOTIDE SEQUENCE [LARGE SCALE GENOMIC DNA]</scope>
    <source>
        <strain evidence="3">ATCC 51142 / BH68</strain>
    </source>
</reference>
<accession>B1WQ97</accession>
<dbReference type="eggNOG" id="ENOG50320T2">
    <property type="taxonomic scope" value="Bacteria"/>
</dbReference>
<organism evidence="2 3">
    <name type="scientific">Crocosphaera subtropica (strain ATCC 51142 / BH68)</name>
    <name type="common">Cyanothece sp. (strain ATCC 51142)</name>
    <dbReference type="NCBI Taxonomy" id="43989"/>
    <lineage>
        <taxon>Bacteria</taxon>
        <taxon>Bacillati</taxon>
        <taxon>Cyanobacteriota</taxon>
        <taxon>Cyanophyceae</taxon>
        <taxon>Oscillatoriophycideae</taxon>
        <taxon>Chroococcales</taxon>
        <taxon>Aphanothecaceae</taxon>
        <taxon>Crocosphaera</taxon>
        <taxon>Crocosphaera subtropica</taxon>
    </lineage>
</organism>
<evidence type="ECO:0000256" key="1">
    <source>
        <dbReference type="SAM" id="Phobius"/>
    </source>
</evidence>
<dbReference type="STRING" id="43989.cce_0668"/>
<name>B1WQ97_CROS5</name>
<dbReference type="EMBL" id="CP000806">
    <property type="protein sequence ID" value="ACB50019.1"/>
    <property type="molecule type" value="Genomic_DNA"/>
</dbReference>
<dbReference type="HOGENOM" id="CLU_3357663_0_0_3"/>
<keyword evidence="1" id="KW-0812">Transmembrane</keyword>
<evidence type="ECO:0000313" key="2">
    <source>
        <dbReference type="EMBL" id="ACB50019.1"/>
    </source>
</evidence>
<sequence length="39" mass="4428">MNPMTLIDSQAFHNLAIALGTSLFAAFVFWAFWYASKMD</sequence>
<proteinExistence type="predicted"/>
<keyword evidence="1" id="KW-0472">Membrane</keyword>